<evidence type="ECO:0000313" key="2">
    <source>
        <dbReference type="Proteomes" id="UP000499080"/>
    </source>
</evidence>
<dbReference type="Proteomes" id="UP000499080">
    <property type="component" value="Unassembled WGS sequence"/>
</dbReference>
<dbReference type="AlphaFoldDB" id="A0A4Y2PGM2"/>
<accession>A0A4Y2PGM2</accession>
<dbReference type="EMBL" id="BGPR01011016">
    <property type="protein sequence ID" value="GBN49186.1"/>
    <property type="molecule type" value="Genomic_DNA"/>
</dbReference>
<protein>
    <submittedName>
        <fullName evidence="1">Uncharacterized protein</fullName>
    </submittedName>
</protein>
<comment type="caution">
    <text evidence="1">The sequence shown here is derived from an EMBL/GenBank/DDBJ whole genome shotgun (WGS) entry which is preliminary data.</text>
</comment>
<feature type="non-terminal residue" evidence="1">
    <location>
        <position position="1"/>
    </location>
</feature>
<sequence>GLEKDFLPVKPVIHKRSAPRKWSSGTQHSSIFKHIHLGMSFQDAPCNENPYAMGHSDPLISPGGFDCSDFL</sequence>
<proteinExistence type="predicted"/>
<organism evidence="1 2">
    <name type="scientific">Araneus ventricosus</name>
    <name type="common">Orbweaver spider</name>
    <name type="synonym">Epeira ventricosa</name>
    <dbReference type="NCBI Taxonomy" id="182803"/>
    <lineage>
        <taxon>Eukaryota</taxon>
        <taxon>Metazoa</taxon>
        <taxon>Ecdysozoa</taxon>
        <taxon>Arthropoda</taxon>
        <taxon>Chelicerata</taxon>
        <taxon>Arachnida</taxon>
        <taxon>Araneae</taxon>
        <taxon>Araneomorphae</taxon>
        <taxon>Entelegynae</taxon>
        <taxon>Araneoidea</taxon>
        <taxon>Araneidae</taxon>
        <taxon>Araneus</taxon>
    </lineage>
</organism>
<name>A0A4Y2PGM2_ARAVE</name>
<gene>
    <name evidence="1" type="ORF">AVEN_251273_1</name>
</gene>
<reference evidence="1 2" key="1">
    <citation type="journal article" date="2019" name="Sci. Rep.">
        <title>Orb-weaving spider Araneus ventricosus genome elucidates the spidroin gene catalogue.</title>
        <authorList>
            <person name="Kono N."/>
            <person name="Nakamura H."/>
            <person name="Ohtoshi R."/>
            <person name="Moran D.A.P."/>
            <person name="Shinohara A."/>
            <person name="Yoshida Y."/>
            <person name="Fujiwara M."/>
            <person name="Mori M."/>
            <person name="Tomita M."/>
            <person name="Arakawa K."/>
        </authorList>
    </citation>
    <scope>NUCLEOTIDE SEQUENCE [LARGE SCALE GENOMIC DNA]</scope>
</reference>
<evidence type="ECO:0000313" key="1">
    <source>
        <dbReference type="EMBL" id="GBN49186.1"/>
    </source>
</evidence>
<keyword evidence="2" id="KW-1185">Reference proteome</keyword>